<dbReference type="SUPFAM" id="SSF52540">
    <property type="entry name" value="P-loop containing nucleoside triphosphate hydrolases"/>
    <property type="match status" value="1"/>
</dbReference>
<dbReference type="PROSITE" id="PS00092">
    <property type="entry name" value="N6_MTASE"/>
    <property type="match status" value="1"/>
</dbReference>
<feature type="domain" description="Helicase ATP-binding" evidence="2">
    <location>
        <begin position="163"/>
        <end position="335"/>
    </location>
</feature>
<dbReference type="Proteomes" id="UP000427825">
    <property type="component" value="Unassembled WGS sequence"/>
</dbReference>
<proteinExistence type="predicted"/>
<dbReference type="EMBL" id="VVYJ01000006">
    <property type="protein sequence ID" value="KAA5476691.1"/>
    <property type="molecule type" value="Genomic_DNA"/>
</dbReference>
<dbReference type="GO" id="GO:0032259">
    <property type="term" value="P:methylation"/>
    <property type="evidence" value="ECO:0007669"/>
    <property type="project" value="InterPro"/>
</dbReference>
<dbReference type="GO" id="GO:0016787">
    <property type="term" value="F:hydrolase activity"/>
    <property type="evidence" value="ECO:0007669"/>
    <property type="project" value="InterPro"/>
</dbReference>
<dbReference type="SMART" id="SM00487">
    <property type="entry name" value="DEXDc"/>
    <property type="match status" value="1"/>
</dbReference>
<dbReference type="InterPro" id="IPR006935">
    <property type="entry name" value="Helicase/UvrB_N"/>
</dbReference>
<feature type="region of interest" description="Disordered" evidence="1">
    <location>
        <begin position="676"/>
        <end position="703"/>
    </location>
</feature>
<dbReference type="InterPro" id="IPR002052">
    <property type="entry name" value="DNA_methylase_N6_adenine_CS"/>
</dbReference>
<dbReference type="PROSITE" id="PS51192">
    <property type="entry name" value="HELICASE_ATP_BIND_1"/>
    <property type="match status" value="1"/>
</dbReference>
<feature type="compositionally biased region" description="Basic and acidic residues" evidence="1">
    <location>
        <begin position="690"/>
        <end position="703"/>
    </location>
</feature>
<evidence type="ECO:0000256" key="1">
    <source>
        <dbReference type="SAM" id="MobiDB-lite"/>
    </source>
</evidence>
<dbReference type="Gene3D" id="3.40.50.300">
    <property type="entry name" value="P-loop containing nucleotide triphosphate hydrolases"/>
    <property type="match status" value="1"/>
</dbReference>
<reference evidence="3 4" key="1">
    <citation type="journal article" date="2019" name="Nat. Med.">
        <title>A library of human gut bacterial isolates paired with longitudinal multiomics data enables mechanistic microbiome research.</title>
        <authorList>
            <person name="Poyet M."/>
            <person name="Groussin M."/>
            <person name="Gibbons S.M."/>
            <person name="Avila-Pacheco J."/>
            <person name="Jiang X."/>
            <person name="Kearney S.M."/>
            <person name="Perrotta A.R."/>
            <person name="Berdy B."/>
            <person name="Zhao S."/>
            <person name="Lieberman T.D."/>
            <person name="Swanson P.K."/>
            <person name="Smith M."/>
            <person name="Roesemann S."/>
            <person name="Alexander J.E."/>
            <person name="Rich S.A."/>
            <person name="Livny J."/>
            <person name="Vlamakis H."/>
            <person name="Clish C."/>
            <person name="Bullock K."/>
            <person name="Deik A."/>
            <person name="Scott J."/>
            <person name="Pierce K.A."/>
            <person name="Xavier R.J."/>
            <person name="Alm E.J."/>
        </authorList>
    </citation>
    <scope>NUCLEOTIDE SEQUENCE [LARGE SCALE GENOMIC DNA]</scope>
    <source>
        <strain evidence="3 4">BIOML-A25</strain>
    </source>
</reference>
<evidence type="ECO:0000313" key="4">
    <source>
        <dbReference type="Proteomes" id="UP000427825"/>
    </source>
</evidence>
<keyword evidence="3" id="KW-0378">Hydrolase</keyword>
<dbReference type="GO" id="GO:0003677">
    <property type="term" value="F:DNA binding"/>
    <property type="evidence" value="ECO:0007669"/>
    <property type="project" value="InterPro"/>
</dbReference>
<accession>A0A6H9QC40</accession>
<dbReference type="RefSeq" id="WP_118172391.1">
    <property type="nucleotide sequence ID" value="NZ_RCXH01000006.1"/>
</dbReference>
<dbReference type="GO" id="GO:0006304">
    <property type="term" value="P:DNA modification"/>
    <property type="evidence" value="ECO:0007669"/>
    <property type="project" value="InterPro"/>
</dbReference>
<dbReference type="GO" id="GO:0009007">
    <property type="term" value="F:site-specific DNA-methyltransferase (adenine-specific) activity"/>
    <property type="evidence" value="ECO:0007669"/>
    <property type="project" value="UniProtKB-EC"/>
</dbReference>
<sequence>MATFETSLKSRLIYVFAIPDEWHKDCLKVGETTLEEDDGNFPLPNSEVLNKAACDRIDQYTKTAGIAYNLLHTEMTVFFKGGTISSFNDKQVHSVLERSGVKKKTFDTVKGANEWFCCDLETVKKAIHAVKNGRNSLNASDISYTQTPIIFRPEQQAAIDKTKKQFKKGAQMLWNAKMRFGKTLCALRVARDLEMRRTIILTHRPVVDESWFEDFGKIFYDRTDYHYGSRTKGEDFTSLERLAKKGDRYVYFASMQDMRGAQLVGGKFDKNNEVFSTDWDFLIVDEAHEGTRTELGESVIKELTKANTKVLKLSGTPFNLLDDYTEEETYTWDYTMEQRAKTEWDLLHMGDPNPYASLPAINIYTYDLGALMNDYSEDEKAFNFREFFRTKDDGMFIHENDVDNFLSLLCKEDKESLYPYSNERYRSIFRHTLWVVPGVKAARALSAKLKAHSVFGCFEIVNVAGNGDEDEENADALQMVNTAIGKNPDETFTITLSCGRLTTGVSIKPWTAVFMMAGSYSTSAAGYMQTIFRVQTPFTYKGRMKEQCFAFDFAPDRTLRMLAEVAKVSAKAGKVTEEDRKILGDFLNFCPIISIEGSQMKLYDVNKMMGQLKKAQIEKVVQCGFEDGALYNDELLKLTDIDLADFKNLKGIIGKTKAMPKSGDIDVNKQGFTNEEYAEKERLEKKPKRERTPEEQARLDELKNRHNQRKDAISILRGISIRMPLLIFGAELKDENEEITIDNFANLVDDTSWTEFMPKDVTKSIFAKFKRFYEPDVFREAGKRIRAMARAADKFTIEQRIERIASIFNTFRNPDKETVLTPWRVVNMHINDCLGGWCFMDEEFKQPLETPRFVDKGEVTHSVFKTDSLIMEINSKSGLYPLLAAYNIYRNRLEAAKEKYGEVSNAFSLQLWDLTIEQNILVVCKTPMARSITHRTLVGFRDTEVHAEYYKNLIENISQNPDLVVNTLRNGKNFWGINENKYMTIDAIIGNPPYQLVNQGAGNGADPLYHLFIDLAMRLGEKSTLIHPARFLFNAGKTPKEWNNSVLNNPKFKVVKYWANSTDVFPTVDIKGGVAVTYHDKKANFGCIGFFSAYEELRTILSKVKAKEEATISSIVGPRELYRLTDTLYQDNPQMEGRQSTGHKYSLGANIFDIFPELFSDTCTVNESEMAEIYGRADNRRCFKWIKRRYITQPDNFEKYKVIIPEANGTGAIGEVLSTPLVGVPVVGYTDTFIGIGAFDTEIEANACLKYIKTKFARTMLGTLKATQHNPRETWANVPMQDFTSESDINWDAPISEIDKQLYSKYRLSDEEIQFIEQNVKSMA</sequence>
<dbReference type="InterPro" id="IPR029063">
    <property type="entry name" value="SAM-dependent_MTases_sf"/>
</dbReference>
<evidence type="ECO:0000313" key="3">
    <source>
        <dbReference type="EMBL" id="KAA5476691.1"/>
    </source>
</evidence>
<dbReference type="Gene3D" id="3.40.50.150">
    <property type="entry name" value="Vaccinia Virus protein VP39"/>
    <property type="match status" value="1"/>
</dbReference>
<organism evidence="3 4">
    <name type="scientific">Bacteroides caccae</name>
    <dbReference type="NCBI Taxonomy" id="47678"/>
    <lineage>
        <taxon>Bacteria</taxon>
        <taxon>Pseudomonadati</taxon>
        <taxon>Bacteroidota</taxon>
        <taxon>Bacteroidia</taxon>
        <taxon>Bacteroidales</taxon>
        <taxon>Bacteroidaceae</taxon>
        <taxon>Bacteroides</taxon>
    </lineage>
</organism>
<dbReference type="GO" id="GO:0004386">
    <property type="term" value="F:helicase activity"/>
    <property type="evidence" value="ECO:0007669"/>
    <property type="project" value="UniProtKB-KW"/>
</dbReference>
<evidence type="ECO:0000259" key="2">
    <source>
        <dbReference type="PROSITE" id="PS51192"/>
    </source>
</evidence>
<dbReference type="InterPro" id="IPR011639">
    <property type="entry name" value="MethylTrfase_TaqI-like_dom"/>
</dbReference>
<dbReference type="InterPro" id="IPR014001">
    <property type="entry name" value="Helicase_ATP-bd"/>
</dbReference>
<dbReference type="GO" id="GO:0005524">
    <property type="term" value="F:ATP binding"/>
    <property type="evidence" value="ECO:0007669"/>
    <property type="project" value="InterPro"/>
</dbReference>
<gene>
    <name evidence="3" type="ORF">F2Y39_12160</name>
</gene>
<protein>
    <submittedName>
        <fullName evidence="3">DEAD/DEAH box helicase</fullName>
    </submittedName>
</protein>
<keyword evidence="3" id="KW-0347">Helicase</keyword>
<keyword evidence="3" id="KW-0547">Nucleotide-binding</keyword>
<name>A0A6H9QC40_9BACE</name>
<dbReference type="InterPro" id="IPR027417">
    <property type="entry name" value="P-loop_NTPase"/>
</dbReference>
<dbReference type="Pfam" id="PF07669">
    <property type="entry name" value="Eco57I"/>
    <property type="match status" value="1"/>
</dbReference>
<dbReference type="Pfam" id="PF04851">
    <property type="entry name" value="ResIII"/>
    <property type="match status" value="1"/>
</dbReference>
<comment type="caution">
    <text evidence="3">The sequence shown here is derived from an EMBL/GenBank/DDBJ whole genome shotgun (WGS) entry which is preliminary data.</text>
</comment>
<keyword evidence="3" id="KW-0067">ATP-binding</keyword>